<keyword evidence="1" id="KW-0812">Transmembrane</keyword>
<evidence type="ECO:0000313" key="3">
    <source>
        <dbReference type="Proteomes" id="UP001217838"/>
    </source>
</evidence>
<dbReference type="Proteomes" id="UP001217838">
    <property type="component" value="Unassembled WGS sequence"/>
</dbReference>
<reference evidence="2 3" key="1">
    <citation type="submission" date="2022-11" db="EMBL/GenBank/DDBJ databases">
        <title>Minimal conservation of predation-associated metabolite biosynthetic gene clusters underscores biosynthetic potential of Myxococcota including descriptions for ten novel species: Archangium lansinium sp. nov., Myxococcus landrumus sp. nov., Nannocystis bai.</title>
        <authorList>
            <person name="Ahearne A."/>
            <person name="Stevens C."/>
            <person name="Dowd S."/>
        </authorList>
    </citation>
    <scope>NUCLEOTIDE SEQUENCE [LARGE SCALE GENOMIC DNA]</scope>
    <source>
        <strain evidence="2 3">NCELM</strain>
    </source>
</reference>
<evidence type="ECO:0000313" key="2">
    <source>
        <dbReference type="EMBL" id="MDC0667727.1"/>
    </source>
</evidence>
<proteinExistence type="predicted"/>
<dbReference type="RefSeq" id="WP_271996031.1">
    <property type="nucleotide sequence ID" value="NZ_JAQNDN010000002.1"/>
</dbReference>
<keyword evidence="1" id="KW-1133">Transmembrane helix</keyword>
<feature type="transmembrane region" description="Helical" evidence="1">
    <location>
        <begin position="41"/>
        <end position="60"/>
    </location>
</feature>
<feature type="transmembrane region" description="Helical" evidence="1">
    <location>
        <begin position="136"/>
        <end position="156"/>
    </location>
</feature>
<keyword evidence="1" id="KW-0472">Membrane</keyword>
<comment type="caution">
    <text evidence="2">The sequence shown here is derived from an EMBL/GenBank/DDBJ whole genome shotgun (WGS) entry which is preliminary data.</text>
</comment>
<gene>
    <name evidence="2" type="ORF">POL58_08265</name>
</gene>
<accession>A0ABT5B0V4</accession>
<name>A0ABT5B0V4_9BACT</name>
<protein>
    <submittedName>
        <fullName evidence="2">Uncharacterized protein</fullName>
    </submittedName>
</protein>
<organism evidence="2 3">
    <name type="scientific">Nannocystis radixulma</name>
    <dbReference type="NCBI Taxonomy" id="2995305"/>
    <lineage>
        <taxon>Bacteria</taxon>
        <taxon>Pseudomonadati</taxon>
        <taxon>Myxococcota</taxon>
        <taxon>Polyangia</taxon>
        <taxon>Nannocystales</taxon>
        <taxon>Nannocystaceae</taxon>
        <taxon>Nannocystis</taxon>
    </lineage>
</organism>
<feature type="transmembrane region" description="Helical" evidence="1">
    <location>
        <begin position="66"/>
        <end position="86"/>
    </location>
</feature>
<sequence length="171" mass="19273">MPKSSYELAAEAWYGGPQKLGILPTWSIWADREMRRMFEPVAVFFAFPLLGLLYVLHLTVALPWEWIAILLLLYPYLLMGLVERYIRRRKWKPGQTERSPGLQVVSMPPDRRILQTMIGACLALALAAAFEAPELVLLALLGLGVAAVMLVSWRMMMPPRPLPSSKPGRDG</sequence>
<dbReference type="EMBL" id="JAQNDN010000002">
    <property type="protein sequence ID" value="MDC0667727.1"/>
    <property type="molecule type" value="Genomic_DNA"/>
</dbReference>
<keyword evidence="3" id="KW-1185">Reference proteome</keyword>
<evidence type="ECO:0000256" key="1">
    <source>
        <dbReference type="SAM" id="Phobius"/>
    </source>
</evidence>